<dbReference type="GeneID" id="29001811"/>
<dbReference type="InterPro" id="IPR046341">
    <property type="entry name" value="SET_dom_sf"/>
</dbReference>
<evidence type="ECO:0000256" key="2">
    <source>
        <dbReference type="ARBA" id="ARBA00022679"/>
    </source>
</evidence>
<evidence type="ECO:0000256" key="1">
    <source>
        <dbReference type="ARBA" id="ARBA00022603"/>
    </source>
</evidence>
<protein>
    <recommendedName>
        <fullName evidence="4">SET domain-containing protein</fullName>
    </recommendedName>
</protein>
<proteinExistence type="predicted"/>
<dbReference type="Pfam" id="PF00856">
    <property type="entry name" value="SET"/>
    <property type="match status" value="1"/>
</dbReference>
<keyword evidence="1" id="KW-0489">Methyltransferase</keyword>
<dbReference type="PANTHER" id="PTHR46165">
    <property type="entry name" value="SET AND MYND DOMAIN-CONTAINING PROTEIN 4"/>
    <property type="match status" value="1"/>
</dbReference>
<dbReference type="RefSeq" id="XP_018299114.1">
    <property type="nucleotide sequence ID" value="XM_018440905.1"/>
</dbReference>
<sequence length="488" mass="55442">MSFTSSSPVHPHARNLGPAHIGMMHRQIPKNFCKWKHAQVVDERPDPKGRFVVTNNSFPPGTVLLQEQPFIKSLHHSYRYSHCTFCFLPVKKPIHCRRSGCSWPLVFCSTACENENWETGIHSWLCQFPETQQWDDDILLALDGYTKARINWKSGTDLIALSDLVSNLEHHPQTQISEYRAKAKEIASLFYLSEHAVDSLVLIQAQIRCNSFCIQHTASAVSDSLISQMSDSLGKGVYLSASRLNHDCSPNAVVTFGQEDTPSLLVVRSTQTVTGAGENVSISYGPMAVKHPLVERRRLLNDHYFFECQCKSCLPSAEVTGESIYLCQQCPLGRLYRLQPNCPICKSCTEWRIIEDQEKEIEGYIRKGKFEIALECQERIYDKEAYPIGRTVDELARVYAMQGVFGLSAKYSSRSLGIVQRTFGMSSLEAAEEMMKTMQSRNKRNIKETLDQINATQKLYRQLGLDQQKTQDSNELNDMKGFFSQKKN</sequence>
<dbReference type="PROSITE" id="PS50280">
    <property type="entry name" value="SET"/>
    <property type="match status" value="1"/>
</dbReference>
<dbReference type="GO" id="GO:0005634">
    <property type="term" value="C:nucleus"/>
    <property type="evidence" value="ECO:0007669"/>
    <property type="project" value="TreeGrafter"/>
</dbReference>
<dbReference type="Gene3D" id="6.10.140.2220">
    <property type="match status" value="1"/>
</dbReference>
<dbReference type="SUPFAM" id="SSF82199">
    <property type="entry name" value="SET domain"/>
    <property type="match status" value="1"/>
</dbReference>
<dbReference type="InterPro" id="IPR001214">
    <property type="entry name" value="SET_dom"/>
</dbReference>
<dbReference type="AlphaFoldDB" id="A0A167R848"/>
<feature type="domain" description="SET" evidence="4">
    <location>
        <begin position="33"/>
        <end position="285"/>
    </location>
</feature>
<dbReference type="InParanoid" id="A0A167R848"/>
<dbReference type="VEuPathDB" id="FungiDB:PHYBLDRAFT_62125"/>
<dbReference type="EMBL" id="KV440971">
    <property type="protein sequence ID" value="OAD81074.1"/>
    <property type="molecule type" value="Genomic_DNA"/>
</dbReference>
<dbReference type="STRING" id="763407.A0A167R848"/>
<dbReference type="GO" id="GO:0005737">
    <property type="term" value="C:cytoplasm"/>
    <property type="evidence" value="ECO:0007669"/>
    <property type="project" value="TreeGrafter"/>
</dbReference>
<dbReference type="PANTHER" id="PTHR46165:SF2">
    <property type="entry name" value="SET AND MYND DOMAIN-CONTAINING PROTEIN 4"/>
    <property type="match status" value="1"/>
</dbReference>
<dbReference type="GO" id="GO:0042826">
    <property type="term" value="F:histone deacetylase binding"/>
    <property type="evidence" value="ECO:0007669"/>
    <property type="project" value="TreeGrafter"/>
</dbReference>
<gene>
    <name evidence="5" type="ORF">PHYBLDRAFT_62125</name>
</gene>
<reference evidence="6" key="1">
    <citation type="submission" date="2015-06" db="EMBL/GenBank/DDBJ databases">
        <title>Expansion of signal transduction pathways in fungi by whole-genome duplication.</title>
        <authorList>
            <consortium name="DOE Joint Genome Institute"/>
            <person name="Corrochano L.M."/>
            <person name="Kuo A."/>
            <person name="Marcet-Houben M."/>
            <person name="Polaino S."/>
            <person name="Salamov A."/>
            <person name="Villalobos J.M."/>
            <person name="Alvarez M.I."/>
            <person name="Avalos J."/>
            <person name="Benito E.P."/>
            <person name="Benoit I."/>
            <person name="Burger G."/>
            <person name="Camino L.P."/>
            <person name="Canovas D."/>
            <person name="Cerda-Olmedo E."/>
            <person name="Cheng J.-F."/>
            <person name="Dominguez A."/>
            <person name="Elias M."/>
            <person name="Eslava A.P."/>
            <person name="Glaser F."/>
            <person name="Grimwood J."/>
            <person name="Gutierrez G."/>
            <person name="Heitman J."/>
            <person name="Henrissat B."/>
            <person name="Iturriaga E.A."/>
            <person name="Lang B.F."/>
            <person name="Lavin J.L."/>
            <person name="Lee S."/>
            <person name="Li W."/>
            <person name="Lindquist E."/>
            <person name="Lopez-Garcia S."/>
            <person name="Luque E.M."/>
            <person name="Marcos A.T."/>
            <person name="Martin J."/>
            <person name="McCluskey K."/>
            <person name="Medina H.R."/>
            <person name="Miralles-Duran A."/>
            <person name="Miyazaki A."/>
            <person name="Munoz-Torres E."/>
            <person name="Oguiza J.A."/>
            <person name="Ohm R."/>
            <person name="Olmedo M."/>
            <person name="Orejas M."/>
            <person name="Ortiz-Castellanos L."/>
            <person name="Pisabarro A.G."/>
            <person name="Rodriguez-Romero J."/>
            <person name="Ruiz-Herrera J."/>
            <person name="Ruiz-Vazquez R."/>
            <person name="Sanz C."/>
            <person name="Schackwitz W."/>
            <person name="Schmutz J."/>
            <person name="Shahriari M."/>
            <person name="Shelest E."/>
            <person name="Silva-Franco F."/>
            <person name="Soanes D."/>
            <person name="Syed K."/>
            <person name="Tagua V.G."/>
            <person name="Talbot N.J."/>
            <person name="Thon M."/>
            <person name="De vries R.P."/>
            <person name="Wiebenga A."/>
            <person name="Yadav J.S."/>
            <person name="Braun E.L."/>
            <person name="Baker S."/>
            <person name="Garre V."/>
            <person name="Horwitz B."/>
            <person name="Torres-Martinez S."/>
            <person name="Idnurm A."/>
            <person name="Herrera-Estrella A."/>
            <person name="Gabaldon T."/>
            <person name="Grigoriev I.V."/>
        </authorList>
    </citation>
    <scope>NUCLEOTIDE SEQUENCE [LARGE SCALE GENOMIC DNA]</scope>
    <source>
        <strain evidence="6">NRRL 1555(-)</strain>
    </source>
</reference>
<dbReference type="OrthoDB" id="265717at2759"/>
<organism evidence="5 6">
    <name type="scientific">Phycomyces blakesleeanus (strain ATCC 8743b / DSM 1359 / FGSC 10004 / NBRC 33097 / NRRL 1555)</name>
    <dbReference type="NCBI Taxonomy" id="763407"/>
    <lineage>
        <taxon>Eukaryota</taxon>
        <taxon>Fungi</taxon>
        <taxon>Fungi incertae sedis</taxon>
        <taxon>Mucoromycota</taxon>
        <taxon>Mucoromycotina</taxon>
        <taxon>Mucoromycetes</taxon>
        <taxon>Mucorales</taxon>
        <taxon>Phycomycetaceae</taxon>
        <taxon>Phycomyces</taxon>
    </lineage>
</organism>
<dbReference type="Gene3D" id="2.170.270.10">
    <property type="entry name" value="SET domain"/>
    <property type="match status" value="1"/>
</dbReference>
<evidence type="ECO:0000259" key="4">
    <source>
        <dbReference type="PROSITE" id="PS50280"/>
    </source>
</evidence>
<keyword evidence="6" id="KW-1185">Reference proteome</keyword>
<name>A0A167R848_PHYB8</name>
<accession>A0A167R848</accession>
<dbReference type="InterPro" id="IPR052097">
    <property type="entry name" value="SET-MYND_domain_protein"/>
</dbReference>
<dbReference type="GO" id="GO:0032259">
    <property type="term" value="P:methylation"/>
    <property type="evidence" value="ECO:0007669"/>
    <property type="project" value="UniProtKB-KW"/>
</dbReference>
<evidence type="ECO:0000256" key="3">
    <source>
        <dbReference type="ARBA" id="ARBA00022691"/>
    </source>
</evidence>
<dbReference type="GO" id="GO:0008168">
    <property type="term" value="F:methyltransferase activity"/>
    <property type="evidence" value="ECO:0007669"/>
    <property type="project" value="UniProtKB-KW"/>
</dbReference>
<dbReference type="Gene3D" id="1.10.220.160">
    <property type="match status" value="1"/>
</dbReference>
<evidence type="ECO:0000313" key="6">
    <source>
        <dbReference type="Proteomes" id="UP000077315"/>
    </source>
</evidence>
<keyword evidence="3" id="KW-0949">S-adenosyl-L-methionine</keyword>
<keyword evidence="2" id="KW-0808">Transferase</keyword>
<evidence type="ECO:0000313" key="5">
    <source>
        <dbReference type="EMBL" id="OAD81074.1"/>
    </source>
</evidence>
<dbReference type="Proteomes" id="UP000077315">
    <property type="component" value="Unassembled WGS sequence"/>
</dbReference>